<protein>
    <submittedName>
        <fullName evidence="1">Uncharacterized protein</fullName>
    </submittedName>
</protein>
<dbReference type="EMBL" id="BDQA01000698">
    <property type="protein sequence ID" value="GBH22150.1"/>
    <property type="molecule type" value="Genomic_RNA"/>
</dbReference>
<sequence>MHIHRRWYCGTGYLVTREMKVPCCVTKDQEGDVVRMALGLFRERFGSLDSDVAVDVVTVYDEDGPYRRFSTSSSADRGAPPNTEIFSDEDLVFWNLDGDPSDDEEESDD</sequence>
<reference evidence="1" key="1">
    <citation type="submission" date="2017-04" db="EMBL/GenBank/DDBJ databases">
        <title>Unveiling RNA virosphere associated with marine microorganisms.</title>
        <authorList>
            <person name="Urayama S."/>
            <person name="Takaki Y."/>
            <person name="Nishi S."/>
            <person name="Yoshida Y."/>
            <person name="Deguchi S."/>
            <person name="Takai K."/>
            <person name="Nunoura T."/>
        </authorList>
    </citation>
    <scope>NUCLEOTIDE SEQUENCE</scope>
</reference>
<name>A0A2V0RMG7_9ZZZZ</name>
<comment type="caution">
    <text evidence="1">The sequence shown here is derived from an EMBL/GenBank/DDBJ whole genome shotgun (WGS) entry which is preliminary data.</text>
</comment>
<accession>A0A2V0RMG7</accession>
<proteinExistence type="predicted"/>
<evidence type="ECO:0000313" key="1">
    <source>
        <dbReference type="EMBL" id="GBH22150.1"/>
    </source>
</evidence>
<dbReference type="AlphaFoldDB" id="A0A2V0RMG7"/>
<organism evidence="1">
    <name type="scientific">viral metagenome</name>
    <dbReference type="NCBI Taxonomy" id="1070528"/>
    <lineage>
        <taxon>unclassified sequences</taxon>
        <taxon>metagenomes</taxon>
        <taxon>organismal metagenomes</taxon>
    </lineage>
</organism>